<dbReference type="InterPro" id="IPR011992">
    <property type="entry name" value="EF-hand-dom_pair"/>
</dbReference>
<evidence type="ECO:0000259" key="4">
    <source>
        <dbReference type="PROSITE" id="PS50222"/>
    </source>
</evidence>
<dbReference type="InterPro" id="IPR039647">
    <property type="entry name" value="EF_hand_pair_protein_CML-like"/>
</dbReference>
<evidence type="ECO:0000313" key="5">
    <source>
        <dbReference type="EMBL" id="KAG6494196.1"/>
    </source>
</evidence>
<keyword evidence="3" id="KW-0106">Calcium</keyword>
<dbReference type="PROSITE" id="PS00018">
    <property type="entry name" value="EF_HAND_1"/>
    <property type="match status" value="1"/>
</dbReference>
<feature type="domain" description="EF-hand" evidence="4">
    <location>
        <begin position="229"/>
        <end position="264"/>
    </location>
</feature>
<dbReference type="Gene3D" id="1.10.238.10">
    <property type="entry name" value="EF-hand"/>
    <property type="match status" value="1"/>
</dbReference>
<organism evidence="5 6">
    <name type="scientific">Zingiber officinale</name>
    <name type="common">Ginger</name>
    <name type="synonym">Amomum zingiber</name>
    <dbReference type="NCBI Taxonomy" id="94328"/>
    <lineage>
        <taxon>Eukaryota</taxon>
        <taxon>Viridiplantae</taxon>
        <taxon>Streptophyta</taxon>
        <taxon>Embryophyta</taxon>
        <taxon>Tracheophyta</taxon>
        <taxon>Spermatophyta</taxon>
        <taxon>Magnoliopsida</taxon>
        <taxon>Liliopsida</taxon>
        <taxon>Zingiberales</taxon>
        <taxon>Zingiberaceae</taxon>
        <taxon>Zingiber</taxon>
    </lineage>
</organism>
<keyword evidence="1" id="KW-0479">Metal-binding</keyword>
<dbReference type="InterPro" id="IPR002048">
    <property type="entry name" value="EF_hand_dom"/>
</dbReference>
<keyword evidence="6" id="KW-1185">Reference proteome</keyword>
<gene>
    <name evidence="5" type="ORF">ZIOFF_049215</name>
</gene>
<evidence type="ECO:0000256" key="2">
    <source>
        <dbReference type="ARBA" id="ARBA00022737"/>
    </source>
</evidence>
<dbReference type="EMBL" id="JACMSC010000013">
    <property type="protein sequence ID" value="KAG6494196.1"/>
    <property type="molecule type" value="Genomic_DNA"/>
</dbReference>
<dbReference type="SMART" id="SM00054">
    <property type="entry name" value="EFh"/>
    <property type="match status" value="2"/>
</dbReference>
<dbReference type="Pfam" id="PF13499">
    <property type="entry name" value="EF-hand_7"/>
    <property type="match status" value="1"/>
</dbReference>
<dbReference type="PROSITE" id="PS50222">
    <property type="entry name" value="EF_HAND_2"/>
    <property type="match status" value="2"/>
</dbReference>
<evidence type="ECO:0000256" key="3">
    <source>
        <dbReference type="ARBA" id="ARBA00022837"/>
    </source>
</evidence>
<protein>
    <recommendedName>
        <fullName evidence="4">EF-hand domain-containing protein</fullName>
    </recommendedName>
</protein>
<evidence type="ECO:0000256" key="1">
    <source>
        <dbReference type="ARBA" id="ARBA00022723"/>
    </source>
</evidence>
<feature type="domain" description="EF-hand" evidence="4">
    <location>
        <begin position="191"/>
        <end position="226"/>
    </location>
</feature>
<dbReference type="GO" id="GO:0005509">
    <property type="term" value="F:calcium ion binding"/>
    <property type="evidence" value="ECO:0007669"/>
    <property type="project" value="InterPro"/>
</dbReference>
<name>A0A8J5G0Q6_ZINOF</name>
<dbReference type="Proteomes" id="UP000734854">
    <property type="component" value="Unassembled WGS sequence"/>
</dbReference>
<sequence length="264" mass="29357">MVLYFRIDIDIAITVEKEYDFPVDENNNILLLSRLTKKQKEEEATFSFLLLDSTKLPRAAPASLFPSPTFSPSISKRRPRSALFQPKTEFLFFFLCLDPMEKSSLAAASLALSDPILLLFLQTLSFWFFLLRKLSYRRSAAPNPRNLEDRLDLAPEDVAAVMEAIGVAGDGVDGGFEGAGDLAGMFGERAPSLEEVEAAFQVFDEGRDGFIDAAELRGVMARLGLAEGTGIDACRRMIAVYDKNGDGRIDFEEFVDFMETTFVC</sequence>
<accession>A0A8J5G0Q6</accession>
<proteinExistence type="predicted"/>
<dbReference type="FunFam" id="1.10.238.10:FF:000003">
    <property type="entry name" value="Calmodulin A"/>
    <property type="match status" value="1"/>
</dbReference>
<dbReference type="InterPro" id="IPR018247">
    <property type="entry name" value="EF_Hand_1_Ca_BS"/>
</dbReference>
<dbReference type="PANTHER" id="PTHR10891">
    <property type="entry name" value="EF-HAND CALCIUM-BINDING DOMAIN CONTAINING PROTEIN"/>
    <property type="match status" value="1"/>
</dbReference>
<comment type="caution">
    <text evidence="5">The sequence shown here is derived from an EMBL/GenBank/DDBJ whole genome shotgun (WGS) entry which is preliminary data.</text>
</comment>
<dbReference type="SUPFAM" id="SSF47473">
    <property type="entry name" value="EF-hand"/>
    <property type="match status" value="1"/>
</dbReference>
<reference evidence="5 6" key="1">
    <citation type="submission" date="2020-08" db="EMBL/GenBank/DDBJ databases">
        <title>Plant Genome Project.</title>
        <authorList>
            <person name="Zhang R.-G."/>
        </authorList>
    </citation>
    <scope>NUCLEOTIDE SEQUENCE [LARGE SCALE GENOMIC DNA]</scope>
    <source>
        <tissue evidence="5">Rhizome</tissue>
    </source>
</reference>
<dbReference type="AlphaFoldDB" id="A0A8J5G0Q6"/>
<keyword evidence="2" id="KW-0677">Repeat</keyword>
<dbReference type="CDD" id="cd00051">
    <property type="entry name" value="EFh"/>
    <property type="match status" value="1"/>
</dbReference>
<evidence type="ECO:0000313" key="6">
    <source>
        <dbReference type="Proteomes" id="UP000734854"/>
    </source>
</evidence>